<evidence type="ECO:0000313" key="4">
    <source>
        <dbReference type="WBParaSite" id="NBR_0001801801-mRNA-1"/>
    </source>
</evidence>
<dbReference type="SMART" id="SM00214">
    <property type="entry name" value="VWC"/>
    <property type="match status" value="2"/>
</dbReference>
<gene>
    <name evidence="2" type="ORF">NBR_LOCUS18019</name>
</gene>
<dbReference type="PANTHER" id="PTHR46439">
    <property type="entry name" value="CYSTEINE-RICH MOTOR NEURON 1 PROTEIN"/>
    <property type="match status" value="1"/>
</dbReference>
<dbReference type="WBParaSite" id="NBR_0001801801-mRNA-1">
    <property type="protein sequence ID" value="NBR_0001801801-mRNA-1"/>
    <property type="gene ID" value="NBR_0001801801"/>
</dbReference>
<dbReference type="InterPro" id="IPR001007">
    <property type="entry name" value="VWF_dom"/>
</dbReference>
<organism evidence="4">
    <name type="scientific">Nippostrongylus brasiliensis</name>
    <name type="common">Rat hookworm</name>
    <dbReference type="NCBI Taxonomy" id="27835"/>
    <lineage>
        <taxon>Eukaryota</taxon>
        <taxon>Metazoa</taxon>
        <taxon>Ecdysozoa</taxon>
        <taxon>Nematoda</taxon>
        <taxon>Chromadorea</taxon>
        <taxon>Rhabditida</taxon>
        <taxon>Rhabditina</taxon>
        <taxon>Rhabditomorpha</taxon>
        <taxon>Strongyloidea</taxon>
        <taxon>Heligmosomidae</taxon>
        <taxon>Nippostrongylus</taxon>
    </lineage>
</organism>
<dbReference type="PANTHER" id="PTHR46439:SF1">
    <property type="entry name" value="CYSTEINE-RICH MOTOR NEURON 1 PROTEIN"/>
    <property type="match status" value="1"/>
</dbReference>
<protein>
    <submittedName>
        <fullName evidence="4">Cysteine-rich motor neuron 1 protein (inferred by orthology to a human protein)</fullName>
    </submittedName>
</protein>
<dbReference type="STRING" id="27835.A0A0N4YLM3"/>
<dbReference type="AlphaFoldDB" id="A0A0N4YLM3"/>
<dbReference type="GO" id="GO:0005886">
    <property type="term" value="C:plasma membrane"/>
    <property type="evidence" value="ECO:0007669"/>
    <property type="project" value="TreeGrafter"/>
</dbReference>
<dbReference type="Gene3D" id="6.20.200.20">
    <property type="match status" value="2"/>
</dbReference>
<evidence type="ECO:0000313" key="3">
    <source>
        <dbReference type="Proteomes" id="UP000271162"/>
    </source>
</evidence>
<dbReference type="PROSITE" id="PS50184">
    <property type="entry name" value="VWFC_2"/>
    <property type="match status" value="2"/>
</dbReference>
<accession>A0A0N4YLM3</accession>
<dbReference type="Pfam" id="PF23334">
    <property type="entry name" value="VWC2L_2nd"/>
    <property type="match status" value="2"/>
</dbReference>
<dbReference type="PROSITE" id="PS01208">
    <property type="entry name" value="VWFC_1"/>
    <property type="match status" value="1"/>
</dbReference>
<proteinExistence type="predicted"/>
<keyword evidence="3" id="KW-1185">Reference proteome</keyword>
<feature type="domain" description="VWFC" evidence="1">
    <location>
        <begin position="61"/>
        <end position="117"/>
    </location>
</feature>
<name>A0A0N4YLM3_NIPBR</name>
<dbReference type="Proteomes" id="UP000271162">
    <property type="component" value="Unassembled WGS sequence"/>
</dbReference>
<reference evidence="2 3" key="2">
    <citation type="submission" date="2018-11" db="EMBL/GenBank/DDBJ databases">
        <authorList>
            <consortium name="Pathogen Informatics"/>
        </authorList>
    </citation>
    <scope>NUCLEOTIDE SEQUENCE [LARGE SCALE GENOMIC DNA]</scope>
</reference>
<dbReference type="InterPro" id="IPR052624">
    <property type="entry name" value="CRIM1"/>
</dbReference>
<evidence type="ECO:0000259" key="1">
    <source>
        <dbReference type="PROSITE" id="PS50184"/>
    </source>
</evidence>
<feature type="domain" description="VWFC" evidence="1">
    <location>
        <begin position="6"/>
        <end position="55"/>
    </location>
</feature>
<dbReference type="EMBL" id="UYSL01023128">
    <property type="protein sequence ID" value="VDL81740.1"/>
    <property type="molecule type" value="Genomic_DNA"/>
</dbReference>
<evidence type="ECO:0000313" key="2">
    <source>
        <dbReference type="EMBL" id="VDL81740.1"/>
    </source>
</evidence>
<sequence length="204" mass="22167">MAAVVPGASWRTDDCTSCECSADGKVMCYRQQCDADANCHGKPLTVKGRCCPVCEDALSSSLCSFESSVFTVGEEWRQDTCTNCSCQSGGRTVCRQLVCPQCVEPVPIEGHCCPLCKEVVREHVVMRAAVCVEADRLHSAFGRLAALVSEDQVLQLDFLQLGHDDCYQLCVVRSGRARRHPTAHRSSPPTAAASLPVSRVRCAR</sequence>
<reference evidence="4" key="1">
    <citation type="submission" date="2016-04" db="UniProtKB">
        <authorList>
            <consortium name="WormBaseParasite"/>
        </authorList>
    </citation>
    <scope>IDENTIFICATION</scope>
</reference>
<dbReference type="SUPFAM" id="SSF57603">
    <property type="entry name" value="FnI-like domain"/>
    <property type="match status" value="2"/>
</dbReference>